<feature type="signal peptide" evidence="1">
    <location>
        <begin position="1"/>
        <end position="15"/>
    </location>
</feature>
<dbReference type="InterPro" id="IPR012349">
    <property type="entry name" value="Split_barrel_FMN-bd"/>
</dbReference>
<dbReference type="PANTHER" id="PTHR37273">
    <property type="entry name" value="CHROMOSOME 8, WHOLE GENOME SHOTGUN SEQUENCE"/>
    <property type="match status" value="1"/>
</dbReference>
<dbReference type="GeneID" id="37015827"/>
<organism evidence="3 4">
    <name type="scientific">Pseudomicrostroma glucosiphilum</name>
    <dbReference type="NCBI Taxonomy" id="1684307"/>
    <lineage>
        <taxon>Eukaryota</taxon>
        <taxon>Fungi</taxon>
        <taxon>Dikarya</taxon>
        <taxon>Basidiomycota</taxon>
        <taxon>Ustilaginomycotina</taxon>
        <taxon>Exobasidiomycetes</taxon>
        <taxon>Microstromatales</taxon>
        <taxon>Microstromatales incertae sedis</taxon>
        <taxon>Pseudomicrostroma</taxon>
    </lineage>
</organism>
<feature type="chain" id="PRO_5016425375" description="CREG-like beta-barrel domain-containing protein" evidence="1">
    <location>
        <begin position="16"/>
        <end position="276"/>
    </location>
</feature>
<dbReference type="RefSeq" id="XP_025350441.1">
    <property type="nucleotide sequence ID" value="XM_025494093.1"/>
</dbReference>
<dbReference type="PANTHER" id="PTHR37273:SF1">
    <property type="entry name" value="ADL397C-AP"/>
    <property type="match status" value="1"/>
</dbReference>
<accession>A0A316UFY0</accession>
<proteinExistence type="predicted"/>
<dbReference type="STRING" id="1684307.A0A316UFY0"/>
<evidence type="ECO:0000313" key="3">
    <source>
        <dbReference type="EMBL" id="PWN23281.1"/>
    </source>
</evidence>
<evidence type="ECO:0000259" key="2">
    <source>
        <dbReference type="Pfam" id="PF13883"/>
    </source>
</evidence>
<dbReference type="OrthoDB" id="2138282at2759"/>
<dbReference type="AlphaFoldDB" id="A0A316UFY0"/>
<sequence>MSALVCLLSAAYAAAWETEAQAAQQVRHLLSSPSEHFSSGILSTIYSHSHPDASLHNSPLSGPEYFAPCQSNGDLTFLALPVSQNWRNALAPGANVTFSVGSNPDPRIVDWRHAKKGDASKWEEGRPEWRKGMPSKLRVTLFGHVVELPQEETQARASLTHRLAKCFTSVHTDSVKWAPGAKESPHEARWVQLVVDRIYAVGGFGDEHRIGWVSKEAYVAAGISSKVPAEPGLTVAVDQKDAPDRHTLFSDTQGAVFSVPELPLSLFGRPSQRYFD</sequence>
<gene>
    <name evidence="3" type="ORF">BCV69DRAFT_297224</name>
</gene>
<dbReference type="EMBL" id="KZ819322">
    <property type="protein sequence ID" value="PWN23281.1"/>
    <property type="molecule type" value="Genomic_DNA"/>
</dbReference>
<dbReference type="Pfam" id="PF13883">
    <property type="entry name" value="CREG_beta-barrel"/>
    <property type="match status" value="1"/>
</dbReference>
<dbReference type="Proteomes" id="UP000245942">
    <property type="component" value="Unassembled WGS sequence"/>
</dbReference>
<name>A0A316UFY0_9BASI</name>
<protein>
    <recommendedName>
        <fullName evidence="2">CREG-like beta-barrel domain-containing protein</fullName>
    </recommendedName>
</protein>
<keyword evidence="4" id="KW-1185">Reference proteome</keyword>
<keyword evidence="1" id="KW-0732">Signal</keyword>
<reference evidence="3 4" key="1">
    <citation type="journal article" date="2018" name="Mol. Biol. Evol.">
        <title>Broad Genomic Sampling Reveals a Smut Pathogenic Ancestry of the Fungal Clade Ustilaginomycotina.</title>
        <authorList>
            <person name="Kijpornyongpan T."/>
            <person name="Mondo S.J."/>
            <person name="Barry K."/>
            <person name="Sandor L."/>
            <person name="Lee J."/>
            <person name="Lipzen A."/>
            <person name="Pangilinan J."/>
            <person name="LaButti K."/>
            <person name="Hainaut M."/>
            <person name="Henrissat B."/>
            <person name="Grigoriev I.V."/>
            <person name="Spatafora J.W."/>
            <person name="Aime M.C."/>
        </authorList>
    </citation>
    <scope>NUCLEOTIDE SEQUENCE [LARGE SCALE GENOMIC DNA]</scope>
    <source>
        <strain evidence="3 4">MCA 4718</strain>
    </source>
</reference>
<dbReference type="Gene3D" id="2.30.110.10">
    <property type="entry name" value="Electron Transport, Fmn-binding Protein, Chain A"/>
    <property type="match status" value="1"/>
</dbReference>
<feature type="domain" description="CREG-like beta-barrel" evidence="2">
    <location>
        <begin position="19"/>
        <end position="219"/>
    </location>
</feature>
<evidence type="ECO:0000256" key="1">
    <source>
        <dbReference type="SAM" id="SignalP"/>
    </source>
</evidence>
<evidence type="ECO:0000313" key="4">
    <source>
        <dbReference type="Proteomes" id="UP000245942"/>
    </source>
</evidence>
<dbReference type="InterPro" id="IPR055343">
    <property type="entry name" value="CREG_beta-barrel"/>
</dbReference>
<dbReference type="SUPFAM" id="SSF50475">
    <property type="entry name" value="FMN-binding split barrel"/>
    <property type="match status" value="1"/>
</dbReference>